<feature type="chain" id="PRO_5022945705" description="histidine kinase" evidence="13">
    <location>
        <begin position="22"/>
        <end position="1361"/>
    </location>
</feature>
<dbReference type="Gene3D" id="3.30.565.10">
    <property type="entry name" value="Histidine kinase-like ATPase, C-terminal domain"/>
    <property type="match status" value="1"/>
</dbReference>
<dbReference type="SMART" id="SM00387">
    <property type="entry name" value="HATPase_c"/>
    <property type="match status" value="1"/>
</dbReference>
<dbReference type="InterPro" id="IPR011047">
    <property type="entry name" value="Quinoprotein_ADH-like_sf"/>
</dbReference>
<dbReference type="SUPFAM" id="SSF63829">
    <property type="entry name" value="Calcium-dependent phosphotriesterase"/>
    <property type="match status" value="2"/>
</dbReference>
<dbReference type="SUPFAM" id="SSF52172">
    <property type="entry name" value="CheY-like"/>
    <property type="match status" value="1"/>
</dbReference>
<keyword evidence="8" id="KW-0902">Two-component regulatory system</keyword>
<dbReference type="Gene3D" id="1.10.10.60">
    <property type="entry name" value="Homeodomain-like"/>
    <property type="match status" value="1"/>
</dbReference>
<dbReference type="SUPFAM" id="SSF47384">
    <property type="entry name" value="Homodimeric domain of signal transducing histidine kinase"/>
    <property type="match status" value="1"/>
</dbReference>
<dbReference type="InterPro" id="IPR036890">
    <property type="entry name" value="HATPase_C_sf"/>
</dbReference>
<dbReference type="InterPro" id="IPR015943">
    <property type="entry name" value="WD40/YVTN_repeat-like_dom_sf"/>
</dbReference>
<dbReference type="PROSITE" id="PS00041">
    <property type="entry name" value="HTH_ARAC_FAMILY_1"/>
    <property type="match status" value="1"/>
</dbReference>
<keyword evidence="6" id="KW-0418">Kinase</keyword>
<keyword evidence="9" id="KW-0805">Transcription regulation</keyword>
<feature type="domain" description="HTH araC/xylS-type" evidence="14">
    <location>
        <begin position="1243"/>
        <end position="1342"/>
    </location>
</feature>
<dbReference type="CDD" id="cd00082">
    <property type="entry name" value="HisKA"/>
    <property type="match status" value="1"/>
</dbReference>
<dbReference type="Pfam" id="PF07495">
    <property type="entry name" value="Y_Y_Y"/>
    <property type="match status" value="1"/>
</dbReference>
<dbReference type="OrthoDB" id="358279at2"/>
<dbReference type="Proteomes" id="UP000306229">
    <property type="component" value="Chromosome"/>
</dbReference>
<keyword evidence="11" id="KW-0804">Transcription</keyword>
<feature type="domain" description="Histidine kinase" evidence="15">
    <location>
        <begin position="839"/>
        <end position="1058"/>
    </location>
</feature>
<dbReference type="PROSITE" id="PS50110">
    <property type="entry name" value="RESPONSE_REGULATORY"/>
    <property type="match status" value="1"/>
</dbReference>
<evidence type="ECO:0000313" key="17">
    <source>
        <dbReference type="EMBL" id="QCX37512.1"/>
    </source>
</evidence>
<evidence type="ECO:0000259" key="14">
    <source>
        <dbReference type="PROSITE" id="PS01124"/>
    </source>
</evidence>
<dbReference type="Pfam" id="PF02518">
    <property type="entry name" value="HATPase_c"/>
    <property type="match status" value="1"/>
</dbReference>
<dbReference type="InterPro" id="IPR018060">
    <property type="entry name" value="HTH_AraC"/>
</dbReference>
<evidence type="ECO:0000256" key="6">
    <source>
        <dbReference type="ARBA" id="ARBA00022777"/>
    </source>
</evidence>
<dbReference type="InterPro" id="IPR011123">
    <property type="entry name" value="Y_Y_Y"/>
</dbReference>
<dbReference type="InterPro" id="IPR005467">
    <property type="entry name" value="His_kinase_dom"/>
</dbReference>
<feature type="domain" description="Response regulatory" evidence="16">
    <location>
        <begin position="1096"/>
        <end position="1211"/>
    </location>
</feature>
<evidence type="ECO:0000259" key="16">
    <source>
        <dbReference type="PROSITE" id="PS50110"/>
    </source>
</evidence>
<dbReference type="Gene3D" id="3.40.50.2300">
    <property type="match status" value="1"/>
</dbReference>
<gene>
    <name evidence="17" type="ORF">FF125_03325</name>
</gene>
<dbReference type="SUPFAM" id="SSF55874">
    <property type="entry name" value="ATPase domain of HSP90 chaperone/DNA topoisomerase II/histidine kinase"/>
    <property type="match status" value="1"/>
</dbReference>
<dbReference type="PANTHER" id="PTHR43547:SF2">
    <property type="entry name" value="HYBRID SIGNAL TRANSDUCTION HISTIDINE KINASE C"/>
    <property type="match status" value="1"/>
</dbReference>
<dbReference type="SUPFAM" id="SSF46689">
    <property type="entry name" value="Homeodomain-like"/>
    <property type="match status" value="1"/>
</dbReference>
<evidence type="ECO:0000256" key="1">
    <source>
        <dbReference type="ARBA" id="ARBA00000085"/>
    </source>
</evidence>
<evidence type="ECO:0000256" key="8">
    <source>
        <dbReference type="ARBA" id="ARBA00023012"/>
    </source>
</evidence>
<dbReference type="KEGG" id="fbe:FF125_03325"/>
<evidence type="ECO:0000256" key="4">
    <source>
        <dbReference type="ARBA" id="ARBA00022679"/>
    </source>
</evidence>
<dbReference type="SMART" id="SM00448">
    <property type="entry name" value="REC"/>
    <property type="match status" value="1"/>
</dbReference>
<dbReference type="InterPro" id="IPR011006">
    <property type="entry name" value="CheY-like_superfamily"/>
</dbReference>
<comment type="catalytic activity">
    <reaction evidence="1">
        <text>ATP + protein L-histidine = ADP + protein N-phospho-L-histidine.</text>
        <dbReference type="EC" id="2.7.13.3"/>
    </reaction>
</comment>
<proteinExistence type="predicted"/>
<dbReference type="InterPro" id="IPR001789">
    <property type="entry name" value="Sig_transdc_resp-reg_receiver"/>
</dbReference>
<evidence type="ECO:0000256" key="2">
    <source>
        <dbReference type="ARBA" id="ARBA00012438"/>
    </source>
</evidence>
<evidence type="ECO:0000256" key="7">
    <source>
        <dbReference type="ARBA" id="ARBA00022840"/>
    </source>
</evidence>
<reference evidence="17 18" key="1">
    <citation type="submission" date="2019-05" db="EMBL/GenBank/DDBJ databases">
        <title>Algicella ahnfeltiae gen. nov., sp. nov., a novel marine bacterium of the family Flavobacteriaceae isolated from a red alga.</title>
        <authorList>
            <person name="Nedashkovskaya O.I."/>
            <person name="Kukhlevskiy A.D."/>
            <person name="Kim S.-G."/>
            <person name="Zhukova N.V."/>
            <person name="Mikhailov V.V."/>
        </authorList>
    </citation>
    <scope>NUCLEOTIDE SEQUENCE [LARGE SCALE GENOMIC DNA]</scope>
    <source>
        <strain evidence="17 18">10Alg115</strain>
    </source>
</reference>
<dbReference type="InterPro" id="IPR018062">
    <property type="entry name" value="HTH_AraC-typ_CS"/>
</dbReference>
<accession>A0A5B7TSA3</accession>
<evidence type="ECO:0000313" key="18">
    <source>
        <dbReference type="Proteomes" id="UP000306229"/>
    </source>
</evidence>
<dbReference type="RefSeq" id="WP_138948445.1">
    <property type="nucleotide sequence ID" value="NZ_CP040749.1"/>
</dbReference>
<dbReference type="EMBL" id="CP040749">
    <property type="protein sequence ID" value="QCX37512.1"/>
    <property type="molecule type" value="Genomic_DNA"/>
</dbReference>
<evidence type="ECO:0000256" key="10">
    <source>
        <dbReference type="ARBA" id="ARBA00023125"/>
    </source>
</evidence>
<dbReference type="PRINTS" id="PR00344">
    <property type="entry name" value="BCTRLSENSOR"/>
</dbReference>
<dbReference type="GO" id="GO:0003700">
    <property type="term" value="F:DNA-binding transcription factor activity"/>
    <property type="evidence" value="ECO:0007669"/>
    <property type="project" value="InterPro"/>
</dbReference>
<dbReference type="InterPro" id="IPR011110">
    <property type="entry name" value="Reg_prop"/>
</dbReference>
<dbReference type="Gene3D" id="2.130.10.10">
    <property type="entry name" value="YVTN repeat-like/Quinoprotein amine dehydrogenase"/>
    <property type="match status" value="2"/>
</dbReference>
<dbReference type="EC" id="2.7.13.3" evidence="2"/>
<evidence type="ECO:0000259" key="15">
    <source>
        <dbReference type="PROSITE" id="PS50109"/>
    </source>
</evidence>
<dbReference type="FunFam" id="3.30.565.10:FF:000037">
    <property type="entry name" value="Hybrid sensor histidine kinase/response regulator"/>
    <property type="match status" value="1"/>
</dbReference>
<evidence type="ECO:0000256" key="9">
    <source>
        <dbReference type="ARBA" id="ARBA00023015"/>
    </source>
</evidence>
<dbReference type="Gene3D" id="2.60.40.10">
    <property type="entry name" value="Immunoglobulins"/>
    <property type="match status" value="1"/>
</dbReference>
<keyword evidence="13" id="KW-0732">Signal</keyword>
<keyword evidence="7" id="KW-0067">ATP-binding</keyword>
<dbReference type="InterPro" id="IPR003661">
    <property type="entry name" value="HisK_dim/P_dom"/>
</dbReference>
<evidence type="ECO:0000256" key="5">
    <source>
        <dbReference type="ARBA" id="ARBA00022741"/>
    </source>
</evidence>
<dbReference type="Pfam" id="PF00072">
    <property type="entry name" value="Response_reg"/>
    <property type="match status" value="1"/>
</dbReference>
<evidence type="ECO:0000256" key="3">
    <source>
        <dbReference type="ARBA" id="ARBA00022553"/>
    </source>
</evidence>
<feature type="modified residue" description="4-aspartylphosphate" evidence="12">
    <location>
        <position position="1144"/>
    </location>
</feature>
<dbReference type="PROSITE" id="PS01124">
    <property type="entry name" value="HTH_ARAC_FAMILY_2"/>
    <property type="match status" value="1"/>
</dbReference>
<organism evidence="17 18">
    <name type="scientific">Aureibaculum algae</name>
    <dbReference type="NCBI Taxonomy" id="2584122"/>
    <lineage>
        <taxon>Bacteria</taxon>
        <taxon>Pseudomonadati</taxon>
        <taxon>Bacteroidota</taxon>
        <taxon>Flavobacteriia</taxon>
        <taxon>Flavobacteriales</taxon>
        <taxon>Flavobacteriaceae</taxon>
        <taxon>Aureibaculum</taxon>
    </lineage>
</organism>
<name>A0A5B7TSA3_9FLAO</name>
<keyword evidence="5" id="KW-0547">Nucleotide-binding</keyword>
<evidence type="ECO:0000256" key="13">
    <source>
        <dbReference type="SAM" id="SignalP"/>
    </source>
</evidence>
<dbReference type="PROSITE" id="PS50109">
    <property type="entry name" value="HIS_KIN"/>
    <property type="match status" value="1"/>
</dbReference>
<keyword evidence="3 12" id="KW-0597">Phosphoprotein</keyword>
<keyword evidence="10" id="KW-0238">DNA-binding</keyword>
<dbReference type="GO" id="GO:0000155">
    <property type="term" value="F:phosphorelay sensor kinase activity"/>
    <property type="evidence" value="ECO:0007669"/>
    <property type="project" value="InterPro"/>
</dbReference>
<dbReference type="PANTHER" id="PTHR43547">
    <property type="entry name" value="TWO-COMPONENT HISTIDINE KINASE"/>
    <property type="match status" value="1"/>
</dbReference>
<dbReference type="GO" id="GO:0043565">
    <property type="term" value="F:sequence-specific DNA binding"/>
    <property type="evidence" value="ECO:0007669"/>
    <property type="project" value="InterPro"/>
</dbReference>
<dbReference type="Pfam" id="PF00512">
    <property type="entry name" value="HisKA"/>
    <property type="match status" value="1"/>
</dbReference>
<dbReference type="InterPro" id="IPR004358">
    <property type="entry name" value="Sig_transdc_His_kin-like_C"/>
</dbReference>
<keyword evidence="4" id="KW-0808">Transferase</keyword>
<protein>
    <recommendedName>
        <fullName evidence="2">histidine kinase</fullName>
        <ecNumber evidence="2">2.7.13.3</ecNumber>
    </recommendedName>
</protein>
<dbReference type="InterPro" id="IPR009057">
    <property type="entry name" value="Homeodomain-like_sf"/>
</dbReference>
<evidence type="ECO:0000256" key="11">
    <source>
        <dbReference type="ARBA" id="ARBA00023163"/>
    </source>
</evidence>
<dbReference type="Pfam" id="PF12833">
    <property type="entry name" value="HTH_18"/>
    <property type="match status" value="1"/>
</dbReference>
<sequence length="1361" mass="154628">MIRFKLPILICSLLFSLGSIVAQNNTNFKHLSPATDNSLINVSETIQDPLGTIWMVCNSGVLLYDGYDYTLIKNEIIFPGRNKNDRIKTIVKDANNSIWILSNLGLVTKYRYNKCNYQNVTTSVLKNNMISAILTTQNSVWMASKNGSIFRYRNSTLDSITTVTNNGIAVKNVFDIEVITENQLYISTDDGKIYNYNLESKRSSELVGPFSNFPGALILTTDALNRLWIGTETFGLFVYDLQKKQFIQESLFKGNTYNIDQELFFTFFKDSDGIIWAGTDGAGLYKINPINGKIDVFTKQDANEFSLSSNTVLNISEDNHKNIWVSTNYGKLNVLPHTSENINYHSGSENNKPVRVLSIFKSSLNTLWVGTDGFGLTKIKFNTDGSTEESQYFKKNKLTKGFYVQSITEDSNGNIWFGTYKNGLWVYKPKSNRFKKINIFNSKKHEATDVRTVFNDSKNRIWVSSNVSLNVYNTAFELIASFENNSNGLKGTIAESINEDKEGTIWFGMFKNDLTEFSENTSNIQFSTFIGHTNLPSKESHKLFSIRSATATTQDNIWLINADGRLINYNIKDNTSTDYEQLKNSLEHRFVSLVAEDKDNIWMGSNNGLYHLNLKNDSIKTYYSTDGLQDNMFLARSAYKDKDGLLYFGGIKGFNYFNPKNLTEKKSNPTLFINSIEVLNKPVETIVPDQTTSGIFNIKKLELKNDQSSFSFKFSAIDNILNPSFSYAYRLKGFDKDWIISHSERIATYTNIPSGEYTFEVKSGTKKGIWDIAPKSIDIKITPPIWNSSMAYIIYALLLGIIALAIKRWFTLRKRLFLEKVVNKKEQDLHRLKMDFFTKMSHEIQTPLTLILGPLDNMKLRATNDGNLLLKQRLDIISNNTERLSKIARELTLVRNKELGKLKLNVSENILCKHISDIAVSFKEMARIKHIDFNINCPNQLDYAWYDKDKIEHVIYNLLSNAFKFTPDNGAINLNVVYIESDKSIKLSISDSGSGMPKAELTKIFELFYQSHSTQKYKGTGIGLALTKELVNLHNGKISVDSTPNKGTTFNVLIPITEDAYDKNDRITTDKEDEPKLITKKQDIIAPSNLNFHHKTILVVEDNVELQQLLKDLLYETYTIIIASNGEEGYDIAKNKLPDIILSDVMMPKLGGVEMCQKLQKNTSTAHIPIILLTAKNSISAKIEGLSSGAIEYINKPFNTSELLLKIKNILATKEQIISKYRKEVLSSPEIKIEKTKDELFLESLVKTINQNLDNTDFKVEELAESLNMGYSSLYRKCQTLTGHSLVDFVRILRMKKAAVLIAKYGYSINETAYLTGFNDPKYFSKCFKAYFKKTPGVFKKEANKTGIDSFLKNYKLENIG</sequence>
<dbReference type="SMART" id="SM00342">
    <property type="entry name" value="HTH_ARAC"/>
    <property type="match status" value="1"/>
</dbReference>
<feature type="signal peptide" evidence="13">
    <location>
        <begin position="1"/>
        <end position="21"/>
    </location>
</feature>
<dbReference type="SUPFAM" id="SSF50998">
    <property type="entry name" value="Quinoprotein alcohol dehydrogenase-like"/>
    <property type="match status" value="1"/>
</dbReference>
<dbReference type="Gene3D" id="1.10.287.130">
    <property type="match status" value="1"/>
</dbReference>
<dbReference type="GO" id="GO:0005524">
    <property type="term" value="F:ATP binding"/>
    <property type="evidence" value="ECO:0007669"/>
    <property type="project" value="UniProtKB-KW"/>
</dbReference>
<dbReference type="Pfam" id="PF07494">
    <property type="entry name" value="Reg_prop"/>
    <property type="match status" value="2"/>
</dbReference>
<dbReference type="InterPro" id="IPR013783">
    <property type="entry name" value="Ig-like_fold"/>
</dbReference>
<evidence type="ECO:0000256" key="12">
    <source>
        <dbReference type="PROSITE-ProRule" id="PRU00169"/>
    </source>
</evidence>
<keyword evidence="18" id="KW-1185">Reference proteome</keyword>
<dbReference type="SMART" id="SM00388">
    <property type="entry name" value="HisKA"/>
    <property type="match status" value="1"/>
</dbReference>
<dbReference type="InterPro" id="IPR036097">
    <property type="entry name" value="HisK_dim/P_sf"/>
</dbReference>
<dbReference type="InterPro" id="IPR003594">
    <property type="entry name" value="HATPase_dom"/>
</dbReference>